<name>A0A8H4QZI4_9AGAR</name>
<sequence>MTPQEEDPERTSVLDLESSTPIGCTRNKRHGHVTNASLIMASRRKPVPRIQSPVNETHEPTIHQHAPADPQLTRYRLSDAPSTTYESFDEEAERLLQSFPENQRPTSQSDPFQTVASSLEGHQPQEPQNIYHQPTTSEYQPYQPGQYLAPIITGETLQLDAVQPPQPASVAHSDPFYDPTTPLSSAPASLSAQPEYYYSQPQGYAPPSEQSHVSYDPERLQPQSEIDHFNHDTEAYASGNYSRASYRPPRSRSPTPAPDEEDYYIVGNESVHHTGYPGYPEEGQYGHNTEKEASQTSYYTERGYLPNGHSVVYDPEPETPTSTLYSLPQEKPEETRHYGRAPTGRVLRRHKTKRRVQLRNGNLVVDLDVPPKLVLPRRGEPETMKTRYTAVTCDPDDFEKSGFFLRQNEMGRRTELFIVITMYNDHVRRDAQHLPLVYQKEFTNVGSQRVGEVADGRKKIHPRVLDCLTLLGVYLPGDHMKNKVNEKEVTAHLFEYTTSFALDPNLHFKYPDKGIVPTQIIFCLKEKNQKKINSHRWFFNAFAPMLQPNVCVLLDVGTRPGKSSIYKLWKAFDLNSNVAGACGEIAAYKGKNWSLLLNPLVAAQNFEYKISCILDKPTESMFGYISVLSLTHITTDLAEDRILCFELVAKANSSWILKYVKGAIGETDVPDALPEFISQRRRWLNGSFFAATYAIAHTGQILRSGHSFARKCVLMTETVVLTTSLEDPSFGLKGISIFNTMIQYTMASLIVACFVFSMGNKPAAAKWKYKLTTIILGVLMVYMIVASIVCAVQAGQQGGTANSVMLFSIIITYGLYAFSSLLAFDPWHMITSFLPYMLLSPMYINVLNIYAFSNLDDISWGTKQDSIPDSDLGAVVQDSHSQVDVEMLTEIADINSIYEESLTNLRDRVPIDSGKGKGPKTIAEKENAAKDYYADVRTNVLLAWVLSNGLLLIAILSGMKETDAFGKDIGLTKVKGYMIFILTFTAMTNAVRIMATVSEVPVLSFPAILRNPGLNNRFAHLHGPLAEDGARKHTPVKVSVKKNRRDQNEGKRWVRRKDNARFADNPHIVAASKRDYALQVPHVQPTFPEPLPPYLPRVVKLPTVPTLPTLDPESANAGRFSLSLKGMRRDLRRAGGRAQALVRDVESEMVQWLTLGGTVLAPEEASRNISADDIGIPIGSTGTIFEASRTPQQLVWRIADDAFARYVVHCCARYHEVVSFSKGTADNRLTYLLRPNVTRPDRRALIGLETPPVTDIDYSSNPETDDNLDSDFVSDRDLESDVESSGNLSMIEESPLSRAASLPPLSEDEWSNIDEEGHVAGESDLDDFESGSEFGSAVAASVDVLRPQLEALSLEHQMDVAVPEEPQEAEAGADPDRTLTEMQAPLQGIPSPRRRDWSGATRSASSPSRSPVRMRRRRRGGPKKRQMVIGLQSGLTFYEYLFS</sequence>
<proteinExistence type="predicted"/>
<dbReference type="GO" id="GO:0071944">
    <property type="term" value="C:cell periphery"/>
    <property type="evidence" value="ECO:0007669"/>
    <property type="project" value="TreeGrafter"/>
</dbReference>
<dbReference type="PANTHER" id="PTHR22914:SF38">
    <property type="entry name" value="CHITIN SYNTHASE 2"/>
    <property type="match status" value="1"/>
</dbReference>
<evidence type="ECO:0000256" key="6">
    <source>
        <dbReference type="ARBA" id="ARBA00024009"/>
    </source>
</evidence>
<feature type="transmembrane region" description="Helical" evidence="9">
    <location>
        <begin position="741"/>
        <end position="759"/>
    </location>
</feature>
<keyword evidence="2 9" id="KW-0812">Transmembrane</keyword>
<comment type="function">
    <text evidence="6">Polymerizes chitin, a structural polymer of the cell wall and septum, by transferring the sugar moiety of UDP-GlcNAc to the non-reducing end of the growing chitin polymer.</text>
</comment>
<feature type="compositionally biased region" description="Polar residues" evidence="8">
    <location>
        <begin position="99"/>
        <end position="117"/>
    </location>
</feature>
<reference evidence="11 12" key="1">
    <citation type="submission" date="2019-12" db="EMBL/GenBank/DDBJ databases">
        <authorList>
            <person name="Floudas D."/>
            <person name="Bentzer J."/>
            <person name="Ahren D."/>
            <person name="Johansson T."/>
            <person name="Persson P."/>
            <person name="Tunlid A."/>
        </authorList>
    </citation>
    <scope>NUCLEOTIDE SEQUENCE [LARGE SCALE GENOMIC DNA]</scope>
    <source>
        <strain evidence="11 12">CBS 102.39</strain>
    </source>
</reference>
<evidence type="ECO:0000256" key="4">
    <source>
        <dbReference type="ARBA" id="ARBA00023136"/>
    </source>
</evidence>
<feature type="region of interest" description="Disordered" evidence="8">
    <location>
        <begin position="1"/>
        <end position="72"/>
    </location>
</feature>
<evidence type="ECO:0000256" key="3">
    <source>
        <dbReference type="ARBA" id="ARBA00022989"/>
    </source>
</evidence>
<evidence type="ECO:0000256" key="8">
    <source>
        <dbReference type="SAM" id="MobiDB-lite"/>
    </source>
</evidence>
<feature type="compositionally biased region" description="Basic residues" evidence="8">
    <location>
        <begin position="1412"/>
        <end position="1426"/>
    </location>
</feature>
<feature type="transmembrane region" description="Helical" evidence="9">
    <location>
        <begin position="806"/>
        <end position="824"/>
    </location>
</feature>
<feature type="transmembrane region" description="Helical" evidence="9">
    <location>
        <begin position="771"/>
        <end position="794"/>
    </location>
</feature>
<dbReference type="EMBL" id="JAACJL010000015">
    <property type="protein sequence ID" value="KAF4620524.1"/>
    <property type="molecule type" value="Genomic_DNA"/>
</dbReference>
<dbReference type="GO" id="GO:0071555">
    <property type="term" value="P:cell wall organization"/>
    <property type="evidence" value="ECO:0007669"/>
    <property type="project" value="UniProtKB-KW"/>
</dbReference>
<feature type="compositionally biased region" description="Low complexity" evidence="8">
    <location>
        <begin position="179"/>
        <end position="191"/>
    </location>
</feature>
<evidence type="ECO:0000256" key="9">
    <source>
        <dbReference type="SAM" id="Phobius"/>
    </source>
</evidence>
<evidence type="ECO:0000259" key="10">
    <source>
        <dbReference type="Pfam" id="PF08407"/>
    </source>
</evidence>
<dbReference type="InterPro" id="IPR013616">
    <property type="entry name" value="Chitin_synth_N"/>
</dbReference>
<feature type="transmembrane region" description="Helical" evidence="9">
    <location>
        <begin position="940"/>
        <end position="956"/>
    </location>
</feature>
<keyword evidence="4 9" id="KW-0472">Membrane</keyword>
<dbReference type="Pfam" id="PF08407">
    <property type="entry name" value="Chitin_synth_1N"/>
    <property type="match status" value="1"/>
</dbReference>
<dbReference type="InterPro" id="IPR004835">
    <property type="entry name" value="Chitin_synth"/>
</dbReference>
<comment type="catalytic activity">
    <reaction evidence="7">
        <text>[(1-&gt;4)-N-acetyl-beta-D-glucosaminyl](n) + UDP-N-acetyl-alpha-D-glucosamine = [(1-&gt;4)-N-acetyl-beta-D-glucosaminyl](n+1) + UDP + H(+)</text>
        <dbReference type="Rhea" id="RHEA:16637"/>
        <dbReference type="Rhea" id="RHEA-COMP:9593"/>
        <dbReference type="Rhea" id="RHEA-COMP:9595"/>
        <dbReference type="ChEBI" id="CHEBI:15378"/>
        <dbReference type="ChEBI" id="CHEBI:17029"/>
        <dbReference type="ChEBI" id="CHEBI:57705"/>
        <dbReference type="ChEBI" id="CHEBI:58223"/>
        <dbReference type="EC" id="2.4.1.16"/>
    </reaction>
</comment>
<evidence type="ECO:0000313" key="12">
    <source>
        <dbReference type="Proteomes" id="UP000521872"/>
    </source>
</evidence>
<evidence type="ECO:0000256" key="2">
    <source>
        <dbReference type="ARBA" id="ARBA00022692"/>
    </source>
</evidence>
<dbReference type="Proteomes" id="UP000521872">
    <property type="component" value="Unassembled WGS sequence"/>
</dbReference>
<keyword evidence="12" id="KW-1185">Reference proteome</keyword>
<organism evidence="11 12">
    <name type="scientific">Agrocybe pediades</name>
    <dbReference type="NCBI Taxonomy" id="84607"/>
    <lineage>
        <taxon>Eukaryota</taxon>
        <taxon>Fungi</taxon>
        <taxon>Dikarya</taxon>
        <taxon>Basidiomycota</taxon>
        <taxon>Agaricomycotina</taxon>
        <taxon>Agaricomycetes</taxon>
        <taxon>Agaricomycetidae</taxon>
        <taxon>Agaricales</taxon>
        <taxon>Agaricineae</taxon>
        <taxon>Strophariaceae</taxon>
        <taxon>Agrocybe</taxon>
    </lineage>
</organism>
<feature type="transmembrane region" description="Helical" evidence="9">
    <location>
        <begin position="836"/>
        <end position="853"/>
    </location>
</feature>
<evidence type="ECO:0000256" key="7">
    <source>
        <dbReference type="ARBA" id="ARBA00048014"/>
    </source>
</evidence>
<dbReference type="GO" id="GO:0006031">
    <property type="term" value="P:chitin biosynthetic process"/>
    <property type="evidence" value="ECO:0007669"/>
    <property type="project" value="TreeGrafter"/>
</dbReference>
<feature type="region of interest" description="Disordered" evidence="8">
    <location>
        <begin position="162"/>
        <end position="191"/>
    </location>
</feature>
<dbReference type="GO" id="GO:0030428">
    <property type="term" value="C:cell septum"/>
    <property type="evidence" value="ECO:0007669"/>
    <property type="project" value="TreeGrafter"/>
</dbReference>
<feature type="region of interest" description="Disordered" evidence="8">
    <location>
        <begin position="317"/>
        <end position="337"/>
    </location>
</feature>
<comment type="subcellular location">
    <subcellularLocation>
        <location evidence="1">Membrane</location>
        <topology evidence="1">Multi-pass membrane protein</topology>
    </subcellularLocation>
</comment>
<feature type="domain" description="Chitin synthase N-terminal" evidence="10">
    <location>
        <begin position="351"/>
        <end position="415"/>
    </location>
</feature>
<evidence type="ECO:0000256" key="5">
    <source>
        <dbReference type="ARBA" id="ARBA00023316"/>
    </source>
</evidence>
<feature type="transmembrane region" description="Helical" evidence="9">
    <location>
        <begin position="977"/>
        <end position="995"/>
    </location>
</feature>
<keyword evidence="3 9" id="KW-1133">Transmembrane helix</keyword>
<dbReference type="Pfam" id="PF01644">
    <property type="entry name" value="Chitin_synth_1"/>
    <property type="match status" value="2"/>
</dbReference>
<evidence type="ECO:0000256" key="1">
    <source>
        <dbReference type="ARBA" id="ARBA00004141"/>
    </source>
</evidence>
<feature type="region of interest" description="Disordered" evidence="8">
    <location>
        <begin position="1248"/>
        <end position="1309"/>
    </location>
</feature>
<dbReference type="Pfam" id="PF03142">
    <property type="entry name" value="Chitin_synth_2"/>
    <property type="match status" value="1"/>
</dbReference>
<feature type="region of interest" description="Disordered" evidence="8">
    <location>
        <begin position="99"/>
        <end position="142"/>
    </location>
</feature>
<feature type="region of interest" description="Disordered" evidence="8">
    <location>
        <begin position="1362"/>
        <end position="1426"/>
    </location>
</feature>
<protein>
    <recommendedName>
        <fullName evidence="10">Chitin synthase N-terminal domain-containing protein</fullName>
    </recommendedName>
</protein>
<dbReference type="PANTHER" id="PTHR22914">
    <property type="entry name" value="CHITIN SYNTHASE"/>
    <property type="match status" value="1"/>
</dbReference>
<feature type="compositionally biased region" description="Low complexity" evidence="8">
    <location>
        <begin position="1398"/>
        <end position="1411"/>
    </location>
</feature>
<feature type="region of interest" description="Disordered" evidence="8">
    <location>
        <begin position="238"/>
        <end position="260"/>
    </location>
</feature>
<feature type="compositionally biased region" description="Polar residues" evidence="8">
    <location>
        <begin position="125"/>
        <end position="140"/>
    </location>
</feature>
<comment type="caution">
    <text evidence="11">The sequence shown here is derived from an EMBL/GenBank/DDBJ whole genome shotgun (WGS) entry which is preliminary data.</text>
</comment>
<dbReference type="GO" id="GO:0016020">
    <property type="term" value="C:membrane"/>
    <property type="evidence" value="ECO:0007669"/>
    <property type="project" value="UniProtKB-SubCell"/>
</dbReference>
<gene>
    <name evidence="11" type="ORF">D9613_000291</name>
</gene>
<keyword evidence="5" id="KW-0961">Cell wall biogenesis/degradation</keyword>
<accession>A0A8H4QZI4</accession>
<evidence type="ECO:0000313" key="11">
    <source>
        <dbReference type="EMBL" id="KAF4620524.1"/>
    </source>
</evidence>
<feature type="compositionally biased region" description="Low complexity" evidence="8">
    <location>
        <begin position="241"/>
        <end position="254"/>
    </location>
</feature>
<dbReference type="GO" id="GO:0004100">
    <property type="term" value="F:chitin synthase activity"/>
    <property type="evidence" value="ECO:0007669"/>
    <property type="project" value="UniProtKB-EC"/>
</dbReference>